<keyword evidence="2" id="KW-1133">Transmembrane helix</keyword>
<dbReference type="EMBL" id="JXJN01026422">
    <property type="status" value="NOT_ANNOTATED_CDS"/>
    <property type="molecule type" value="Genomic_DNA"/>
</dbReference>
<proteinExistence type="predicted"/>
<evidence type="ECO:0000256" key="2">
    <source>
        <dbReference type="SAM" id="Phobius"/>
    </source>
</evidence>
<sequence length="118" mass="12966">MECLKTATNHYEGSLSRNSENADDELTDKIAAEEQAGGGISLRDWNAYFRAGSTLVGLSFMVFVMLLSQISDAISQAMILTGMVQYGVRQVAESLILLALYADQQLLNYEITPRGQLL</sequence>
<name>A0A1B0C641_9MUSC</name>
<organism evidence="3 4">
    <name type="scientific">Glossina palpalis gambiensis</name>
    <dbReference type="NCBI Taxonomy" id="67801"/>
    <lineage>
        <taxon>Eukaryota</taxon>
        <taxon>Metazoa</taxon>
        <taxon>Ecdysozoa</taxon>
        <taxon>Arthropoda</taxon>
        <taxon>Hexapoda</taxon>
        <taxon>Insecta</taxon>
        <taxon>Pterygota</taxon>
        <taxon>Neoptera</taxon>
        <taxon>Endopterygota</taxon>
        <taxon>Diptera</taxon>
        <taxon>Brachycera</taxon>
        <taxon>Muscomorpha</taxon>
        <taxon>Hippoboscoidea</taxon>
        <taxon>Glossinidae</taxon>
        <taxon>Glossina</taxon>
    </lineage>
</organism>
<keyword evidence="4" id="KW-1185">Reference proteome</keyword>
<dbReference type="AlphaFoldDB" id="A0A1B0C641"/>
<evidence type="ECO:0000313" key="4">
    <source>
        <dbReference type="Proteomes" id="UP000092460"/>
    </source>
</evidence>
<evidence type="ECO:0000256" key="1">
    <source>
        <dbReference type="SAM" id="MobiDB-lite"/>
    </source>
</evidence>
<dbReference type="STRING" id="67801.A0A1B0C641"/>
<feature type="compositionally biased region" description="Polar residues" evidence="1">
    <location>
        <begin position="1"/>
        <end position="19"/>
    </location>
</feature>
<reference evidence="3" key="2">
    <citation type="submission" date="2020-05" db="UniProtKB">
        <authorList>
            <consortium name="EnsemblMetazoa"/>
        </authorList>
    </citation>
    <scope>IDENTIFICATION</scope>
    <source>
        <strain evidence="3">IAEA</strain>
    </source>
</reference>
<keyword evidence="2" id="KW-0472">Membrane</keyword>
<dbReference type="EnsemblMetazoa" id="GPPI050170-RA">
    <property type="protein sequence ID" value="GPPI050170-PA"/>
    <property type="gene ID" value="GPPI050170"/>
</dbReference>
<evidence type="ECO:0000313" key="3">
    <source>
        <dbReference type="EnsemblMetazoa" id="GPPI050170-PA"/>
    </source>
</evidence>
<protein>
    <submittedName>
        <fullName evidence="3">Uncharacterized protein</fullName>
    </submittedName>
</protein>
<feature type="transmembrane region" description="Helical" evidence="2">
    <location>
        <begin position="47"/>
        <end position="68"/>
    </location>
</feature>
<accession>A0A1B0C641</accession>
<dbReference type="Proteomes" id="UP000092460">
    <property type="component" value="Unassembled WGS sequence"/>
</dbReference>
<reference evidence="4" key="1">
    <citation type="submission" date="2015-01" db="EMBL/GenBank/DDBJ databases">
        <authorList>
            <person name="Aksoy S."/>
            <person name="Warren W."/>
            <person name="Wilson R.K."/>
        </authorList>
    </citation>
    <scope>NUCLEOTIDE SEQUENCE [LARGE SCALE GENOMIC DNA]</scope>
    <source>
        <strain evidence="4">IAEA</strain>
    </source>
</reference>
<keyword evidence="2" id="KW-0812">Transmembrane</keyword>
<dbReference type="VEuPathDB" id="VectorBase:GPPI050170"/>
<feature type="region of interest" description="Disordered" evidence="1">
    <location>
        <begin position="1"/>
        <end position="28"/>
    </location>
</feature>